<keyword evidence="8 17" id="KW-0436">Ligase</keyword>
<feature type="binding site" evidence="19">
    <location>
        <position position="103"/>
    </location>
    <ligand>
        <name>Mg(2+)</name>
        <dbReference type="ChEBI" id="CHEBI:18420"/>
        <label>1</label>
    </ligand>
</feature>
<dbReference type="GO" id="GO:0046872">
    <property type="term" value="F:metal ion binding"/>
    <property type="evidence" value="ECO:0007669"/>
    <property type="project" value="UniProtKB-KW"/>
</dbReference>
<dbReference type="PROSITE" id="PS01012">
    <property type="entry name" value="FOLYLPOLYGLU_SYNT_2"/>
    <property type="match status" value="1"/>
</dbReference>
<feature type="binding site" evidence="19">
    <location>
        <position position="178"/>
    </location>
    <ligand>
        <name>Mg(2+)</name>
        <dbReference type="ChEBI" id="CHEBI:18420"/>
        <label>1</label>
    </ligand>
</feature>
<evidence type="ECO:0000256" key="12">
    <source>
        <dbReference type="ARBA" id="ARBA00022840"/>
    </source>
</evidence>
<comment type="function">
    <text evidence="17">Catalyzes conversion of folates to polyglutamate derivatives allowing concentration of folate compounds in the cell and the intracellular retention of these cofactors, which are important substrates for most of the folate-dependent enzymes that are involved in one-carbon transfer reactions involved in purine, pyrimidine and amino acid synthesis.</text>
</comment>
<dbReference type="GO" id="GO:0004326">
    <property type="term" value="F:tetrahydrofolylpolyglutamate synthase activity"/>
    <property type="evidence" value="ECO:0007669"/>
    <property type="project" value="UniProtKB-EC"/>
</dbReference>
<keyword evidence="21" id="KW-1185">Reference proteome</keyword>
<dbReference type="GO" id="GO:0005524">
    <property type="term" value="F:ATP binding"/>
    <property type="evidence" value="ECO:0007669"/>
    <property type="project" value="UniProtKB-KW"/>
</dbReference>
<dbReference type="EC" id="6.3.2.17" evidence="17"/>
<sequence length="517" mass="56582">MSTSGTRDYGAAVAALNTLQSNFSIVDAIRKSGKGMNKQAIPEMIEWCRKIGYEPSDFDKLRPIHVAGTKGKGSTSAFVSSILAQYLPHPDATTPTKIGLYTSPHLRYVRERIQINNEPISEEKFAEYFYCVWDRLEAAAKDSNATSDMPTKPVYFRYLTLVALHAYLAESVDTAVIECGIGGEYDSTNILVEPTVTAITSLGIDHVAMLGSTLPEIAWHKAGVFKSGSVAFTAPQPEMALQVLRDRAYEKGTTLHVVDTHPSLVKDEIKLGLSASFQKINASLAIAVAAAHLRTLGFTSVPDPTASEHIPLPVEFIRGLEQVRWPGRCEVRRERNVMWHIDGGHTLESIEMTGNWFAGQMASFYTGKSDHKGLPRILIFNQQTRDASALATALHKALRNGITTSSSEPPFTHVLFTTNQTFSAGYKPDLVSMNTNQQDVDSLAVQTALAKTWSEIDAHAKVHVVKTIEEAIIRARNIARDWVGNTDSEEATVMALITGSLHLAGGAIEVLECEKEA</sequence>
<dbReference type="SUPFAM" id="SSF53623">
    <property type="entry name" value="MurD-like peptide ligases, catalytic domain"/>
    <property type="match status" value="1"/>
</dbReference>
<dbReference type="InterPro" id="IPR001645">
    <property type="entry name" value="Folylpolyglutamate_synth"/>
</dbReference>
<feature type="binding site" evidence="18">
    <location>
        <position position="328"/>
    </location>
    <ligand>
        <name>ATP</name>
        <dbReference type="ChEBI" id="CHEBI:30616"/>
    </ligand>
</feature>
<keyword evidence="14" id="KW-0496">Mitochondrion</keyword>
<evidence type="ECO:0000256" key="1">
    <source>
        <dbReference type="ARBA" id="ARBA00004273"/>
    </source>
</evidence>
<dbReference type="PANTHER" id="PTHR11136:SF5">
    <property type="entry name" value="FOLYLPOLYGLUTAMATE SYNTHASE, MITOCHONDRIAL"/>
    <property type="match status" value="1"/>
</dbReference>
<evidence type="ECO:0000256" key="10">
    <source>
        <dbReference type="ARBA" id="ARBA00022741"/>
    </source>
</evidence>
<dbReference type="GO" id="GO:0005759">
    <property type="term" value="C:mitochondrial matrix"/>
    <property type="evidence" value="ECO:0007669"/>
    <property type="project" value="UniProtKB-SubCell"/>
</dbReference>
<keyword evidence="6" id="KW-0963">Cytoplasm</keyword>
<evidence type="ECO:0000256" key="15">
    <source>
        <dbReference type="ARBA" id="ARBA00023136"/>
    </source>
</evidence>
<evidence type="ECO:0000256" key="9">
    <source>
        <dbReference type="ARBA" id="ARBA00022723"/>
    </source>
</evidence>
<feature type="binding site" evidence="18">
    <location>
        <position position="342"/>
    </location>
    <ligand>
        <name>ATP</name>
        <dbReference type="ChEBI" id="CHEBI:30616"/>
    </ligand>
</feature>
<feature type="binding site" evidence="19">
    <location>
        <position position="206"/>
    </location>
    <ligand>
        <name>Mg(2+)</name>
        <dbReference type="ChEBI" id="CHEBI:18420"/>
        <label>1</label>
    </ligand>
</feature>
<evidence type="ECO:0000256" key="14">
    <source>
        <dbReference type="ARBA" id="ARBA00023128"/>
    </source>
</evidence>
<dbReference type="InterPro" id="IPR023600">
    <property type="entry name" value="Folylpolyglutamate_synth_euk"/>
</dbReference>
<evidence type="ECO:0000313" key="20">
    <source>
        <dbReference type="EMBL" id="KAF2735526.1"/>
    </source>
</evidence>
<gene>
    <name evidence="20" type="ORF">EJ04DRAFT_511665</name>
</gene>
<accession>A0A9P4V3N5</accession>
<keyword evidence="11" id="KW-0999">Mitochondrion inner membrane</keyword>
<keyword evidence="10 18" id="KW-0547">Nucleotide-binding</keyword>
<evidence type="ECO:0000256" key="7">
    <source>
        <dbReference type="ARBA" id="ARBA00022563"/>
    </source>
</evidence>
<dbReference type="FunFam" id="3.40.1190.10:FF:000009">
    <property type="entry name" value="Folylpolyglutamate synthase"/>
    <property type="match status" value="1"/>
</dbReference>
<dbReference type="Proteomes" id="UP000799444">
    <property type="component" value="Unassembled WGS sequence"/>
</dbReference>
<dbReference type="OrthoDB" id="5212574at2759"/>
<comment type="cofactor">
    <cofactor evidence="17">
        <name>a monovalent cation</name>
        <dbReference type="ChEBI" id="CHEBI:60242"/>
    </cofactor>
    <text evidence="17">A monovalent cation.</text>
</comment>
<dbReference type="Gene3D" id="3.40.1190.10">
    <property type="entry name" value="Mur-like, catalytic domain"/>
    <property type="match status" value="1"/>
</dbReference>
<dbReference type="GO" id="GO:0005829">
    <property type="term" value="C:cytosol"/>
    <property type="evidence" value="ECO:0007669"/>
    <property type="project" value="TreeGrafter"/>
</dbReference>
<keyword evidence="13 19" id="KW-0460">Magnesium</keyword>
<organism evidence="20 21">
    <name type="scientific">Polyplosphaeria fusca</name>
    <dbReference type="NCBI Taxonomy" id="682080"/>
    <lineage>
        <taxon>Eukaryota</taxon>
        <taxon>Fungi</taxon>
        <taxon>Dikarya</taxon>
        <taxon>Ascomycota</taxon>
        <taxon>Pezizomycotina</taxon>
        <taxon>Dothideomycetes</taxon>
        <taxon>Pleosporomycetidae</taxon>
        <taxon>Pleosporales</taxon>
        <taxon>Tetraplosphaeriaceae</taxon>
        <taxon>Polyplosphaeria</taxon>
    </lineage>
</organism>
<dbReference type="EMBL" id="ML996134">
    <property type="protein sequence ID" value="KAF2735526.1"/>
    <property type="molecule type" value="Genomic_DNA"/>
</dbReference>
<evidence type="ECO:0000256" key="8">
    <source>
        <dbReference type="ARBA" id="ARBA00022598"/>
    </source>
</evidence>
<comment type="pathway">
    <text evidence="4 17">Cofactor biosynthesis; tetrahydrofolylpolyglutamate biosynthesis.</text>
</comment>
<evidence type="ECO:0000256" key="4">
    <source>
        <dbReference type="ARBA" id="ARBA00005150"/>
    </source>
</evidence>
<dbReference type="InterPro" id="IPR036565">
    <property type="entry name" value="Mur-like_cat_sf"/>
</dbReference>
<evidence type="ECO:0000256" key="5">
    <source>
        <dbReference type="ARBA" id="ARBA00008276"/>
    </source>
</evidence>
<keyword evidence="9 19" id="KW-0479">Metal-binding</keyword>
<dbReference type="AlphaFoldDB" id="A0A9P4V3N5"/>
<name>A0A9P4V3N5_9PLEO</name>
<reference evidence="20" key="1">
    <citation type="journal article" date="2020" name="Stud. Mycol.">
        <title>101 Dothideomycetes genomes: a test case for predicting lifestyles and emergence of pathogens.</title>
        <authorList>
            <person name="Haridas S."/>
            <person name="Albert R."/>
            <person name="Binder M."/>
            <person name="Bloem J."/>
            <person name="Labutti K."/>
            <person name="Salamov A."/>
            <person name="Andreopoulos B."/>
            <person name="Baker S."/>
            <person name="Barry K."/>
            <person name="Bills G."/>
            <person name="Bluhm B."/>
            <person name="Cannon C."/>
            <person name="Castanera R."/>
            <person name="Culley D."/>
            <person name="Daum C."/>
            <person name="Ezra D."/>
            <person name="Gonzalez J."/>
            <person name="Henrissat B."/>
            <person name="Kuo A."/>
            <person name="Liang C."/>
            <person name="Lipzen A."/>
            <person name="Lutzoni F."/>
            <person name="Magnuson J."/>
            <person name="Mondo S."/>
            <person name="Nolan M."/>
            <person name="Ohm R."/>
            <person name="Pangilinan J."/>
            <person name="Park H.-J."/>
            <person name="Ramirez L."/>
            <person name="Alfaro M."/>
            <person name="Sun H."/>
            <person name="Tritt A."/>
            <person name="Yoshinaga Y."/>
            <person name="Zwiers L.-H."/>
            <person name="Turgeon B."/>
            <person name="Goodwin S."/>
            <person name="Spatafora J."/>
            <person name="Crous P."/>
            <person name="Grigoriev I."/>
        </authorList>
    </citation>
    <scope>NUCLEOTIDE SEQUENCE</scope>
    <source>
        <strain evidence="20">CBS 125425</strain>
    </source>
</reference>
<keyword evidence="7 17" id="KW-0554">One-carbon metabolism</keyword>
<keyword evidence="15" id="KW-0472">Membrane</keyword>
<dbReference type="PANTHER" id="PTHR11136">
    <property type="entry name" value="FOLYLPOLYGLUTAMATE SYNTHASE-RELATED"/>
    <property type="match status" value="1"/>
</dbReference>
<evidence type="ECO:0000313" key="21">
    <source>
        <dbReference type="Proteomes" id="UP000799444"/>
    </source>
</evidence>
<evidence type="ECO:0000256" key="11">
    <source>
        <dbReference type="ARBA" id="ARBA00022792"/>
    </source>
</evidence>
<evidence type="ECO:0000256" key="17">
    <source>
        <dbReference type="PIRNR" id="PIRNR038895"/>
    </source>
</evidence>
<evidence type="ECO:0000256" key="16">
    <source>
        <dbReference type="ARBA" id="ARBA00047493"/>
    </source>
</evidence>
<dbReference type="PIRSF" id="PIRSF038895">
    <property type="entry name" value="FPGS"/>
    <property type="match status" value="1"/>
</dbReference>
<dbReference type="Gene3D" id="3.90.190.20">
    <property type="entry name" value="Mur ligase, C-terminal domain"/>
    <property type="match status" value="1"/>
</dbReference>
<keyword evidence="12 18" id="KW-0067">ATP-binding</keyword>
<comment type="caution">
    <text evidence="20">The sequence shown here is derived from an EMBL/GenBank/DDBJ whole genome shotgun (WGS) entry which is preliminary data.</text>
</comment>
<evidence type="ECO:0000256" key="2">
    <source>
        <dbReference type="ARBA" id="ARBA00004305"/>
    </source>
</evidence>
<proteinExistence type="inferred from homology"/>
<comment type="similarity">
    <text evidence="5 17">Belongs to the folylpolyglutamate synthase family.</text>
</comment>
<evidence type="ECO:0000256" key="3">
    <source>
        <dbReference type="ARBA" id="ARBA00004496"/>
    </source>
</evidence>
<dbReference type="GO" id="GO:0005743">
    <property type="term" value="C:mitochondrial inner membrane"/>
    <property type="evidence" value="ECO:0007669"/>
    <property type="project" value="UniProtKB-SubCell"/>
</dbReference>
<evidence type="ECO:0000256" key="18">
    <source>
        <dbReference type="PIRSR" id="PIRSR038895-1"/>
    </source>
</evidence>
<dbReference type="NCBIfam" id="TIGR01499">
    <property type="entry name" value="folC"/>
    <property type="match status" value="1"/>
</dbReference>
<evidence type="ECO:0000256" key="13">
    <source>
        <dbReference type="ARBA" id="ARBA00022842"/>
    </source>
</evidence>
<dbReference type="InterPro" id="IPR018109">
    <property type="entry name" value="Folylpolyglutamate_synth_CS"/>
</dbReference>
<dbReference type="SUPFAM" id="SSF53244">
    <property type="entry name" value="MurD-like peptide ligases, peptide-binding domain"/>
    <property type="match status" value="1"/>
</dbReference>
<comment type="subcellular location">
    <subcellularLocation>
        <location evidence="3">Cytoplasm</location>
    </subcellularLocation>
    <subcellularLocation>
        <location evidence="1">Mitochondrion inner membrane</location>
    </subcellularLocation>
    <subcellularLocation>
        <location evidence="2">Mitochondrion matrix</location>
    </subcellularLocation>
</comment>
<comment type="catalytic activity">
    <reaction evidence="16 17">
        <text>(6S)-5,6,7,8-tetrahydrofolyl-(gamma-L-Glu)(n) + L-glutamate + ATP = (6S)-5,6,7,8-tetrahydrofolyl-(gamma-L-Glu)(n+1) + ADP + phosphate + H(+)</text>
        <dbReference type="Rhea" id="RHEA:10580"/>
        <dbReference type="Rhea" id="RHEA-COMP:14738"/>
        <dbReference type="Rhea" id="RHEA-COMP:14740"/>
        <dbReference type="ChEBI" id="CHEBI:15378"/>
        <dbReference type="ChEBI" id="CHEBI:29985"/>
        <dbReference type="ChEBI" id="CHEBI:30616"/>
        <dbReference type="ChEBI" id="CHEBI:43474"/>
        <dbReference type="ChEBI" id="CHEBI:141005"/>
        <dbReference type="ChEBI" id="CHEBI:456216"/>
        <dbReference type="EC" id="6.3.2.17"/>
    </reaction>
</comment>
<dbReference type="InterPro" id="IPR036615">
    <property type="entry name" value="Mur_ligase_C_dom_sf"/>
</dbReference>
<protein>
    <recommendedName>
        <fullName evidence="17">Folylpolyglutamate synthase</fullName>
        <ecNumber evidence="17">6.3.2.17</ecNumber>
    </recommendedName>
    <alternativeName>
        <fullName evidence="17">Folylpoly-gamma-glutamate synthetase</fullName>
    </alternativeName>
    <alternativeName>
        <fullName evidence="17">Tetrahydrofolylpolyglutamate synthase</fullName>
    </alternativeName>
</protein>
<evidence type="ECO:0000256" key="6">
    <source>
        <dbReference type="ARBA" id="ARBA00022490"/>
    </source>
</evidence>
<evidence type="ECO:0000256" key="19">
    <source>
        <dbReference type="PIRSR" id="PIRSR038895-2"/>
    </source>
</evidence>
<dbReference type="GO" id="GO:0006730">
    <property type="term" value="P:one-carbon metabolic process"/>
    <property type="evidence" value="ECO:0007669"/>
    <property type="project" value="UniProtKB-KW"/>
</dbReference>